<keyword evidence="3" id="KW-1185">Reference proteome</keyword>
<dbReference type="EMBL" id="JASZZN010000103">
    <property type="protein sequence ID" value="MDM4019528.1"/>
    <property type="molecule type" value="Genomic_DNA"/>
</dbReference>
<organism evidence="2 3">
    <name type="scientific">Roseiconus lacunae</name>
    <dbReference type="NCBI Taxonomy" id="2605694"/>
    <lineage>
        <taxon>Bacteria</taxon>
        <taxon>Pseudomonadati</taxon>
        <taxon>Planctomycetota</taxon>
        <taxon>Planctomycetia</taxon>
        <taxon>Pirellulales</taxon>
        <taxon>Pirellulaceae</taxon>
        <taxon>Roseiconus</taxon>
    </lineage>
</organism>
<sequence length="281" mass="31101">MTVGWLIDAGVFDAYHDELAAAVTRQGHAVVSVNRPNPPYEWDDTGFSYRKAFPAGSCVIAHADIDLITRVADDNIWTPGAFATVPNFFCSHYYAHFGRFLLNRDYVMLPFAEIPRCRDFLFDTLGRDDRLFVRPDSPLKIFTGLTISRSSFEKDYEFMGFYEFPTESLVVVSSPKTIASEWRYVVADGRIVAGSQYIDGGNEVSLPAMDASAFEFAQSVLAAGYQPDPVWVLDVCRSDDGGYHLLEVGGFSFASLYGCDKDAVVKAVSAVAKSMHSSKRG</sequence>
<evidence type="ECO:0000313" key="3">
    <source>
        <dbReference type="Proteomes" id="UP001239462"/>
    </source>
</evidence>
<dbReference type="Pfam" id="PF14243">
    <property type="entry name" value="R2K_3"/>
    <property type="match status" value="1"/>
</dbReference>
<gene>
    <name evidence="2" type="ORF">QTN89_29010</name>
</gene>
<evidence type="ECO:0000259" key="1">
    <source>
        <dbReference type="Pfam" id="PF14243"/>
    </source>
</evidence>
<dbReference type="RefSeq" id="WP_289167652.1">
    <property type="nucleotide sequence ID" value="NZ_JASZZN010000103.1"/>
</dbReference>
<accession>A0ABT7PSQ6</accession>
<proteinExistence type="predicted"/>
<reference evidence="2 3" key="1">
    <citation type="submission" date="2023-06" db="EMBL/GenBank/DDBJ databases">
        <title>Roseiconus lacunae JC819 isolated from Gulf of Mannar region, Tamil Nadu.</title>
        <authorList>
            <person name="Pk S."/>
            <person name="Ch S."/>
            <person name="Ch V.R."/>
        </authorList>
    </citation>
    <scope>NUCLEOTIDE SEQUENCE [LARGE SCALE GENOMIC DNA]</scope>
    <source>
        <strain evidence="2 3">JC819</strain>
    </source>
</reference>
<evidence type="ECO:0000313" key="2">
    <source>
        <dbReference type="EMBL" id="MDM4019528.1"/>
    </source>
</evidence>
<comment type="caution">
    <text evidence="2">The sequence shown here is derived from an EMBL/GenBank/DDBJ whole genome shotgun (WGS) entry which is preliminary data.</text>
</comment>
<name>A0ABT7PSQ6_9BACT</name>
<dbReference type="Proteomes" id="UP001239462">
    <property type="component" value="Unassembled WGS sequence"/>
</dbReference>
<feature type="domain" description="ATP-grasp" evidence="1">
    <location>
        <begin position="167"/>
        <end position="267"/>
    </location>
</feature>
<dbReference type="InterPro" id="IPR025643">
    <property type="entry name" value="R2K_3"/>
</dbReference>
<protein>
    <submittedName>
        <fullName evidence="2">ATP-grasp domain-containing protein</fullName>
    </submittedName>
</protein>